<gene>
    <name evidence="1" type="ORF">HDG41_006898</name>
</gene>
<dbReference type="AlphaFoldDB" id="A0A7W8LD35"/>
<reference evidence="1 2" key="1">
    <citation type="submission" date="2020-08" db="EMBL/GenBank/DDBJ databases">
        <title>Genomic Encyclopedia of Type Strains, Phase IV (KMG-V): Genome sequencing to study the core and pangenomes of soil and plant-associated prokaryotes.</title>
        <authorList>
            <person name="Whitman W."/>
        </authorList>
    </citation>
    <scope>NUCLEOTIDE SEQUENCE [LARGE SCALE GENOMIC DNA]</scope>
    <source>
        <strain evidence="1 2">JPY162</strain>
    </source>
</reference>
<dbReference type="Gene3D" id="3.40.30.10">
    <property type="entry name" value="Glutaredoxin"/>
    <property type="match status" value="1"/>
</dbReference>
<evidence type="ECO:0000313" key="1">
    <source>
        <dbReference type="EMBL" id="MBB5404802.1"/>
    </source>
</evidence>
<proteinExistence type="predicted"/>
<organism evidence="1 2">
    <name type="scientific">Paraburkholderia youngii</name>
    <dbReference type="NCBI Taxonomy" id="2782701"/>
    <lineage>
        <taxon>Bacteria</taxon>
        <taxon>Pseudomonadati</taxon>
        <taxon>Pseudomonadota</taxon>
        <taxon>Betaproteobacteria</taxon>
        <taxon>Burkholderiales</taxon>
        <taxon>Burkholderiaceae</taxon>
        <taxon>Paraburkholderia</taxon>
    </lineage>
</organism>
<accession>A0A7W8LD35</accession>
<protein>
    <submittedName>
        <fullName evidence="1">Peroxiredoxin</fullName>
    </submittedName>
</protein>
<name>A0A7W8LD35_9BURK</name>
<dbReference type="Proteomes" id="UP000592820">
    <property type="component" value="Unassembled WGS sequence"/>
</dbReference>
<dbReference type="EMBL" id="JACHDE010000023">
    <property type="protein sequence ID" value="MBB5404802.1"/>
    <property type="molecule type" value="Genomic_DNA"/>
</dbReference>
<dbReference type="SUPFAM" id="SSF52833">
    <property type="entry name" value="Thioredoxin-like"/>
    <property type="match status" value="1"/>
</dbReference>
<comment type="caution">
    <text evidence="1">The sequence shown here is derived from an EMBL/GenBank/DDBJ whole genome shotgun (WGS) entry which is preliminary data.</text>
</comment>
<evidence type="ECO:0000313" key="2">
    <source>
        <dbReference type="Proteomes" id="UP000592820"/>
    </source>
</evidence>
<sequence>MPQIEGYGTSVVAISPQIAVNSRKSVRDNKLRFPVRNDANGEIGFAFGLRFALPNYLIDLYKALKNDLPAFNADPSWTLPMPARYVVGQDGVRHDRAACSFLSLGQPGRLSLALYRGWHLPPADTLDT</sequence>
<dbReference type="InterPro" id="IPR036249">
    <property type="entry name" value="Thioredoxin-like_sf"/>
</dbReference>